<gene>
    <name evidence="4" type="ORF">BDK89_2321</name>
</gene>
<organism evidence="4 5">
    <name type="scientific">Ilumatobacter fluminis</name>
    <dbReference type="NCBI Taxonomy" id="467091"/>
    <lineage>
        <taxon>Bacteria</taxon>
        <taxon>Bacillati</taxon>
        <taxon>Actinomycetota</taxon>
        <taxon>Acidimicrobiia</taxon>
        <taxon>Acidimicrobiales</taxon>
        <taxon>Ilumatobacteraceae</taxon>
        <taxon>Ilumatobacter</taxon>
    </lineage>
</organism>
<feature type="transmembrane region" description="Helical" evidence="2">
    <location>
        <begin position="248"/>
        <end position="266"/>
    </location>
</feature>
<feature type="domain" description="DUF2510" evidence="3">
    <location>
        <begin position="15"/>
        <end position="35"/>
    </location>
</feature>
<reference evidence="4 5" key="1">
    <citation type="submission" date="2019-03" db="EMBL/GenBank/DDBJ databases">
        <title>Sequencing the genomes of 1000 actinobacteria strains.</title>
        <authorList>
            <person name="Klenk H.-P."/>
        </authorList>
    </citation>
    <scope>NUCLEOTIDE SEQUENCE [LARGE SCALE GENOMIC DNA]</scope>
    <source>
        <strain evidence="4 5">DSM 18936</strain>
    </source>
</reference>
<feature type="transmembrane region" description="Helical" evidence="2">
    <location>
        <begin position="202"/>
        <end position="227"/>
    </location>
</feature>
<protein>
    <submittedName>
        <fullName evidence="4">Uncharacterized protein DUF2510</fullName>
    </submittedName>
</protein>
<keyword evidence="2" id="KW-1133">Transmembrane helix</keyword>
<evidence type="ECO:0000256" key="2">
    <source>
        <dbReference type="SAM" id="Phobius"/>
    </source>
</evidence>
<evidence type="ECO:0000313" key="4">
    <source>
        <dbReference type="EMBL" id="TDT16726.1"/>
    </source>
</evidence>
<keyword evidence="5" id="KW-1185">Reference proteome</keyword>
<feature type="region of interest" description="Disordered" evidence="1">
    <location>
        <begin position="1"/>
        <end position="20"/>
    </location>
</feature>
<feature type="transmembrane region" description="Helical" evidence="2">
    <location>
        <begin position="172"/>
        <end position="196"/>
    </location>
</feature>
<evidence type="ECO:0000259" key="3">
    <source>
        <dbReference type="Pfam" id="PF10708"/>
    </source>
</evidence>
<feature type="transmembrane region" description="Helical" evidence="2">
    <location>
        <begin position="72"/>
        <end position="92"/>
    </location>
</feature>
<dbReference type="InterPro" id="IPR018929">
    <property type="entry name" value="DUF2510"/>
</dbReference>
<evidence type="ECO:0000313" key="5">
    <source>
        <dbReference type="Proteomes" id="UP000294558"/>
    </source>
</evidence>
<proteinExistence type="predicted"/>
<feature type="transmembrane region" description="Helical" evidence="2">
    <location>
        <begin position="308"/>
        <end position="339"/>
    </location>
</feature>
<feature type="transmembrane region" description="Helical" evidence="2">
    <location>
        <begin position="116"/>
        <end position="140"/>
    </location>
</feature>
<dbReference type="EMBL" id="SOAU01000001">
    <property type="protein sequence ID" value="TDT16726.1"/>
    <property type="molecule type" value="Genomic_DNA"/>
</dbReference>
<dbReference type="Proteomes" id="UP000294558">
    <property type="component" value="Unassembled WGS sequence"/>
</dbReference>
<evidence type="ECO:0000256" key="1">
    <source>
        <dbReference type="SAM" id="MobiDB-lite"/>
    </source>
</evidence>
<accession>A0A4R7I277</accession>
<keyword evidence="2" id="KW-0812">Transmembrane</keyword>
<keyword evidence="2" id="KW-0472">Membrane</keyword>
<dbReference type="RefSeq" id="WP_166657530.1">
    <property type="nucleotide sequence ID" value="NZ_SOAU01000001.1"/>
</dbReference>
<dbReference type="Pfam" id="PF10708">
    <property type="entry name" value="DUF2510"/>
    <property type="match status" value="1"/>
</dbReference>
<sequence>MPDAPGFEPPSGPPAGWYPDPYNPAQQRYWDGRAWDLTTPAFGFAPTDTDDFPDIGDWLDRSFRNAYKRWRAVTLIALVTAPITTAASYIAIDRLADGLVITSDEVEGWSSDRLPVVIVLLVVGMLASAIGGLGMARLLLDTVDGDEPGSTGDEIAAGFRALGRGLATLPRAIGWFVVLMAAVIAATLVAIVLIALVPPLAILLILVGIPFGVWLGIKWAFVLVAIIDRPGAPFARSSEVARGRWWSTFGRLLLLGIIMWLISLLIQTVGTIATGGGFGGFGSGGTTTIEIDSDGNFDPVVLDDELDFGWWFIVVTSITSIVGTILASSVTAAAMSVLYRTRNRRDA</sequence>
<comment type="caution">
    <text evidence="4">The sequence shown here is derived from an EMBL/GenBank/DDBJ whole genome shotgun (WGS) entry which is preliminary data.</text>
</comment>
<name>A0A4R7I277_9ACTN</name>
<dbReference type="AlphaFoldDB" id="A0A4R7I277"/>